<comment type="caution">
    <text evidence="2">The sequence shown here is derived from an EMBL/GenBank/DDBJ whole genome shotgun (WGS) entry which is preliminary data.</text>
</comment>
<evidence type="ECO:0000259" key="1">
    <source>
        <dbReference type="Pfam" id="PF00534"/>
    </source>
</evidence>
<dbReference type="Gene3D" id="3.40.50.2000">
    <property type="entry name" value="Glycogen Phosphorylase B"/>
    <property type="match status" value="2"/>
</dbReference>
<sequence>MKKKKKTRILFLANIPKADKRSVGGATMLSKKILDFLQKKEDLDLTHYQFRKNWKPKFQIIDFFILIVKMPFIIRKYDVVSIHSTPDMNLTIGPILVTIAKIFNKKIVYHFFGGNFYEQYKSAPKFVRKMVNNTTFKANFVFFETKQLLNHFATHSSTNMIWLPNSRDKILDRIPKRSYNKKFVFISRVIKEKGIDLILETFEKLDSSYTVSIYGPIPPNSYRIQDLTKRNCFYKGILAEEEVIDVLLENDVLLLPTYFDGEGYPGIIIESLSVGMPVISSDWKAINEIISNGYNGLLCLPKNPDSLLKQILQLNKENYPRFSKNAWTSFEGFNAEKVFNKILVSYLS</sequence>
<dbReference type="GO" id="GO:0016757">
    <property type="term" value="F:glycosyltransferase activity"/>
    <property type="evidence" value="ECO:0007669"/>
    <property type="project" value="InterPro"/>
</dbReference>
<dbReference type="AlphaFoldDB" id="A0A430K746"/>
<dbReference type="SUPFAM" id="SSF53756">
    <property type="entry name" value="UDP-Glycosyltransferase/glycogen phosphorylase"/>
    <property type="match status" value="1"/>
</dbReference>
<feature type="domain" description="Glycosyl transferase family 1" evidence="1">
    <location>
        <begin position="168"/>
        <end position="325"/>
    </location>
</feature>
<dbReference type="InterPro" id="IPR001296">
    <property type="entry name" value="Glyco_trans_1"/>
</dbReference>
<accession>A0A430K746</accession>
<organism evidence="2 3">
    <name type="scientific">Arenibacter aquaticus</name>
    <dbReference type="NCBI Taxonomy" id="2489054"/>
    <lineage>
        <taxon>Bacteria</taxon>
        <taxon>Pseudomonadati</taxon>
        <taxon>Bacteroidota</taxon>
        <taxon>Flavobacteriia</taxon>
        <taxon>Flavobacteriales</taxon>
        <taxon>Flavobacteriaceae</taxon>
        <taxon>Arenibacter</taxon>
    </lineage>
</organism>
<name>A0A430K746_9FLAO</name>
<proteinExistence type="predicted"/>
<evidence type="ECO:0000313" key="2">
    <source>
        <dbReference type="EMBL" id="RTE54864.1"/>
    </source>
</evidence>
<dbReference type="EMBL" id="RQPJ01000002">
    <property type="protein sequence ID" value="RTE54864.1"/>
    <property type="molecule type" value="Genomic_DNA"/>
</dbReference>
<dbReference type="Proteomes" id="UP000267585">
    <property type="component" value="Unassembled WGS sequence"/>
</dbReference>
<evidence type="ECO:0000313" key="3">
    <source>
        <dbReference type="Proteomes" id="UP000267585"/>
    </source>
</evidence>
<protein>
    <submittedName>
        <fullName evidence="2">Glycosyltransferase</fullName>
    </submittedName>
</protein>
<reference evidence="2 3" key="1">
    <citation type="submission" date="2018-11" db="EMBL/GenBank/DDBJ databases">
        <title>Arenibacter aquaticus sp.nov., a marine bacterium isolated from surface seawater in the South China Sea.</title>
        <authorList>
            <person name="Guo J."/>
            <person name="Sun J."/>
        </authorList>
    </citation>
    <scope>NUCLEOTIDE SEQUENCE [LARGE SCALE GENOMIC DNA]</scope>
    <source>
        <strain evidence="2 3">GUO666</strain>
    </source>
</reference>
<keyword evidence="3" id="KW-1185">Reference proteome</keyword>
<dbReference type="RefSeq" id="WP_126161596.1">
    <property type="nucleotide sequence ID" value="NZ_RQPJ01000002.1"/>
</dbReference>
<gene>
    <name evidence="2" type="ORF">EHW67_06795</name>
</gene>
<dbReference type="PANTHER" id="PTHR12526">
    <property type="entry name" value="GLYCOSYLTRANSFERASE"/>
    <property type="match status" value="1"/>
</dbReference>
<dbReference type="Pfam" id="PF00534">
    <property type="entry name" value="Glycos_transf_1"/>
    <property type="match status" value="1"/>
</dbReference>
<keyword evidence="2" id="KW-0808">Transferase</keyword>
<dbReference type="OrthoDB" id="9790710at2"/>